<protein>
    <submittedName>
        <fullName evidence="2">Uncharacterized protein</fullName>
    </submittedName>
</protein>
<dbReference type="InterPro" id="IPR007789">
    <property type="entry name" value="DUF688"/>
</dbReference>
<dbReference type="PANTHER" id="PTHR33696:SF1">
    <property type="entry name" value="T22J18.15"/>
    <property type="match status" value="1"/>
</dbReference>
<organism evidence="2 3">
    <name type="scientific">Canna indica</name>
    <name type="common">Indian-shot</name>
    <dbReference type="NCBI Taxonomy" id="4628"/>
    <lineage>
        <taxon>Eukaryota</taxon>
        <taxon>Viridiplantae</taxon>
        <taxon>Streptophyta</taxon>
        <taxon>Embryophyta</taxon>
        <taxon>Tracheophyta</taxon>
        <taxon>Spermatophyta</taxon>
        <taxon>Magnoliopsida</taxon>
        <taxon>Liliopsida</taxon>
        <taxon>Zingiberales</taxon>
        <taxon>Cannaceae</taxon>
        <taxon>Canna</taxon>
    </lineage>
</organism>
<evidence type="ECO:0000313" key="2">
    <source>
        <dbReference type="EMBL" id="WOL11941.1"/>
    </source>
</evidence>
<reference evidence="2 3" key="1">
    <citation type="submission" date="2023-10" db="EMBL/GenBank/DDBJ databases">
        <title>Chromosome-scale genome assembly provides insights into flower coloration mechanisms of Canna indica.</title>
        <authorList>
            <person name="Li C."/>
        </authorList>
    </citation>
    <scope>NUCLEOTIDE SEQUENCE [LARGE SCALE GENOMIC DNA]</scope>
    <source>
        <tissue evidence="2">Flower</tissue>
    </source>
</reference>
<keyword evidence="3" id="KW-1185">Reference proteome</keyword>
<feature type="compositionally biased region" description="Low complexity" evidence="1">
    <location>
        <begin position="32"/>
        <end position="59"/>
    </location>
</feature>
<evidence type="ECO:0000256" key="1">
    <source>
        <dbReference type="SAM" id="MobiDB-lite"/>
    </source>
</evidence>
<dbReference type="Proteomes" id="UP001327560">
    <property type="component" value="Chromosome 6"/>
</dbReference>
<accession>A0AAQ3QJZ4</accession>
<proteinExistence type="predicted"/>
<name>A0AAQ3QJZ4_9LILI</name>
<dbReference type="Pfam" id="PF05097">
    <property type="entry name" value="DUF688"/>
    <property type="match status" value="1"/>
</dbReference>
<gene>
    <name evidence="2" type="ORF">Cni_G20705</name>
</gene>
<feature type="region of interest" description="Disordered" evidence="1">
    <location>
        <begin position="1"/>
        <end position="81"/>
    </location>
</feature>
<dbReference type="EMBL" id="CP136895">
    <property type="protein sequence ID" value="WOL11941.1"/>
    <property type="molecule type" value="Genomic_DNA"/>
</dbReference>
<dbReference type="AlphaFoldDB" id="A0AAQ3QJZ4"/>
<dbReference type="PANTHER" id="PTHR33696">
    <property type="entry name" value="T22J18.15-RELATED"/>
    <property type="match status" value="1"/>
</dbReference>
<evidence type="ECO:0000313" key="3">
    <source>
        <dbReference type="Proteomes" id="UP001327560"/>
    </source>
</evidence>
<sequence>MTMEESPPMTPTDSSAGSPAESRAARRRARGRSLSSSTSSSSPFTSPSPSASPSPRSWSVPFSWEQRPGIPKAKPLPSPAADAYSITQPLLPLPPPARSHSRKKRFTARFAPSPDPFAAALALCAKRLPDVVDDDIEMEDVWGRLPSAAPRRVAAIADRFRLFGIYGSCKATCTVVDATVRLPRTRSFGSVDGRPGSSGPVSD</sequence>